<accession>A0ABS4Y4A1</accession>
<gene>
    <name evidence="1" type="ORF">JO379_002741</name>
</gene>
<evidence type="ECO:0000313" key="2">
    <source>
        <dbReference type="Proteomes" id="UP001519291"/>
    </source>
</evidence>
<comment type="caution">
    <text evidence="1">The sequence shown here is derived from an EMBL/GenBank/DDBJ whole genome shotgun (WGS) entry which is preliminary data.</text>
</comment>
<evidence type="ECO:0000313" key="1">
    <source>
        <dbReference type="EMBL" id="MBP2403272.1"/>
    </source>
</evidence>
<name>A0ABS4Y4A1_9ACTN</name>
<keyword evidence="2" id="KW-1185">Reference proteome</keyword>
<dbReference type="Proteomes" id="UP001519291">
    <property type="component" value="Unassembled WGS sequence"/>
</dbReference>
<sequence length="35" mass="3715">MGRQHAGQLKTPSAIALAGAAQGMSSLEWQRVYLS</sequence>
<proteinExistence type="predicted"/>
<reference evidence="1 2" key="1">
    <citation type="submission" date="2021-03" db="EMBL/GenBank/DDBJ databases">
        <title>Sequencing the genomes of 1000 actinobacteria strains.</title>
        <authorList>
            <person name="Klenk H.-P."/>
        </authorList>
    </citation>
    <scope>NUCLEOTIDE SEQUENCE [LARGE SCALE GENOMIC DNA]</scope>
    <source>
        <strain evidence="1 2">DSM 41480</strain>
    </source>
</reference>
<dbReference type="EMBL" id="JAGIOH010000001">
    <property type="protein sequence ID" value="MBP2403272.1"/>
    <property type="molecule type" value="Genomic_DNA"/>
</dbReference>
<protein>
    <submittedName>
        <fullName evidence="1">Uncharacterized protein</fullName>
    </submittedName>
</protein>
<organism evidence="1 2">
    <name type="scientific">Streptomyces syringium</name>
    <dbReference type="NCBI Taxonomy" id="76729"/>
    <lineage>
        <taxon>Bacteria</taxon>
        <taxon>Bacillati</taxon>
        <taxon>Actinomycetota</taxon>
        <taxon>Actinomycetes</taxon>
        <taxon>Kitasatosporales</taxon>
        <taxon>Streptomycetaceae</taxon>
        <taxon>Streptomyces</taxon>
    </lineage>
</organism>